<accession>A0AC60QDH9</accession>
<keyword evidence="2" id="KW-1185">Reference proteome</keyword>
<name>A0AC60QDH9_IXOPE</name>
<sequence>MAVRWLHSRCGEQAGKRDPAIVIEKYCALYDSGKSGVKRLEIYDSEENFSRHAQHKVITLEQCVKVVPALQKHQPNVFEVQTQTQEQQFSAESFGEMTEWIEAVQTVSFGQLASAAVPEKFPDPPVEENVLYNSIDVPHVFTVSAVETEASVRCRLEGHFYLLVGPRGLSLASRGQQGAMGKVLFWWPFCNIRRYGMVQGAFSFEAGRKCASGEGLFTWRSPEAADIHRAMVDWLKVSLDSAVAHSQEVEQHCYENLRPGSSVEHVQCNDAEYAVIRKSSAAP</sequence>
<comment type="caution">
    <text evidence="1">The sequence shown here is derived from an EMBL/GenBank/DDBJ whole genome shotgun (WGS) entry which is preliminary data.</text>
</comment>
<protein>
    <submittedName>
        <fullName evidence="1">Uncharacterized protein</fullName>
    </submittedName>
</protein>
<organism evidence="1 2">
    <name type="scientific">Ixodes persulcatus</name>
    <name type="common">Taiga tick</name>
    <dbReference type="NCBI Taxonomy" id="34615"/>
    <lineage>
        <taxon>Eukaryota</taxon>
        <taxon>Metazoa</taxon>
        <taxon>Ecdysozoa</taxon>
        <taxon>Arthropoda</taxon>
        <taxon>Chelicerata</taxon>
        <taxon>Arachnida</taxon>
        <taxon>Acari</taxon>
        <taxon>Parasitiformes</taxon>
        <taxon>Ixodida</taxon>
        <taxon>Ixodoidea</taxon>
        <taxon>Ixodidae</taxon>
        <taxon>Ixodinae</taxon>
        <taxon>Ixodes</taxon>
    </lineage>
</organism>
<dbReference type="Proteomes" id="UP000805193">
    <property type="component" value="Unassembled WGS sequence"/>
</dbReference>
<reference evidence="1 2" key="1">
    <citation type="journal article" date="2020" name="Cell">
        <title>Large-Scale Comparative Analyses of Tick Genomes Elucidate Their Genetic Diversity and Vector Capacities.</title>
        <authorList>
            <consortium name="Tick Genome and Microbiome Consortium (TIGMIC)"/>
            <person name="Jia N."/>
            <person name="Wang J."/>
            <person name="Shi W."/>
            <person name="Du L."/>
            <person name="Sun Y."/>
            <person name="Zhan W."/>
            <person name="Jiang J.F."/>
            <person name="Wang Q."/>
            <person name="Zhang B."/>
            <person name="Ji P."/>
            <person name="Bell-Sakyi L."/>
            <person name="Cui X.M."/>
            <person name="Yuan T.T."/>
            <person name="Jiang B.G."/>
            <person name="Yang W.F."/>
            <person name="Lam T.T."/>
            <person name="Chang Q.C."/>
            <person name="Ding S.J."/>
            <person name="Wang X.J."/>
            <person name="Zhu J.G."/>
            <person name="Ruan X.D."/>
            <person name="Zhao L."/>
            <person name="Wei J.T."/>
            <person name="Ye R.Z."/>
            <person name="Que T.C."/>
            <person name="Du C.H."/>
            <person name="Zhou Y.H."/>
            <person name="Cheng J.X."/>
            <person name="Dai P.F."/>
            <person name="Guo W.B."/>
            <person name="Han X.H."/>
            <person name="Huang E.J."/>
            <person name="Li L.F."/>
            <person name="Wei W."/>
            <person name="Gao Y.C."/>
            <person name="Liu J.Z."/>
            <person name="Shao H.Z."/>
            <person name="Wang X."/>
            <person name="Wang C.C."/>
            <person name="Yang T.C."/>
            <person name="Huo Q.B."/>
            <person name="Li W."/>
            <person name="Chen H.Y."/>
            <person name="Chen S.E."/>
            <person name="Zhou L.G."/>
            <person name="Ni X.B."/>
            <person name="Tian J.H."/>
            <person name="Sheng Y."/>
            <person name="Liu T."/>
            <person name="Pan Y.S."/>
            <person name="Xia L.Y."/>
            <person name="Li J."/>
            <person name="Zhao F."/>
            <person name="Cao W.C."/>
        </authorList>
    </citation>
    <scope>NUCLEOTIDE SEQUENCE [LARGE SCALE GENOMIC DNA]</scope>
    <source>
        <strain evidence="1">Iper-2018</strain>
    </source>
</reference>
<proteinExistence type="predicted"/>
<evidence type="ECO:0000313" key="1">
    <source>
        <dbReference type="EMBL" id="KAG0431204.1"/>
    </source>
</evidence>
<gene>
    <name evidence="1" type="ORF">HPB47_022001</name>
</gene>
<evidence type="ECO:0000313" key="2">
    <source>
        <dbReference type="Proteomes" id="UP000805193"/>
    </source>
</evidence>
<dbReference type="EMBL" id="JABSTQ010009246">
    <property type="protein sequence ID" value="KAG0431204.1"/>
    <property type="molecule type" value="Genomic_DNA"/>
</dbReference>